<keyword evidence="2" id="KW-1185">Reference proteome</keyword>
<name>A0AA39NU43_9AGAR</name>
<accession>A0AA39NU43</accession>
<proteinExistence type="predicted"/>
<evidence type="ECO:0000313" key="2">
    <source>
        <dbReference type="Proteomes" id="UP001175227"/>
    </source>
</evidence>
<protein>
    <submittedName>
        <fullName evidence="1">Uncharacterized protein</fullName>
    </submittedName>
</protein>
<reference evidence="1" key="1">
    <citation type="submission" date="2023-06" db="EMBL/GenBank/DDBJ databases">
        <authorList>
            <consortium name="Lawrence Berkeley National Laboratory"/>
            <person name="Ahrendt S."/>
            <person name="Sahu N."/>
            <person name="Indic B."/>
            <person name="Wong-Bajracharya J."/>
            <person name="Merenyi Z."/>
            <person name="Ke H.-M."/>
            <person name="Monk M."/>
            <person name="Kocsube S."/>
            <person name="Drula E."/>
            <person name="Lipzen A."/>
            <person name="Balint B."/>
            <person name="Henrissat B."/>
            <person name="Andreopoulos B."/>
            <person name="Martin F.M."/>
            <person name="Harder C.B."/>
            <person name="Rigling D."/>
            <person name="Ford K.L."/>
            <person name="Foster G.D."/>
            <person name="Pangilinan J."/>
            <person name="Papanicolaou A."/>
            <person name="Barry K."/>
            <person name="LaButti K."/>
            <person name="Viragh M."/>
            <person name="Koriabine M."/>
            <person name="Yan M."/>
            <person name="Riley R."/>
            <person name="Champramary S."/>
            <person name="Plett K.L."/>
            <person name="Tsai I.J."/>
            <person name="Slot J."/>
            <person name="Sipos G."/>
            <person name="Plett J."/>
            <person name="Nagy L.G."/>
            <person name="Grigoriev I.V."/>
        </authorList>
    </citation>
    <scope>NUCLEOTIDE SEQUENCE</scope>
    <source>
        <strain evidence="1">ICMP 16352</strain>
    </source>
</reference>
<dbReference type="AlphaFoldDB" id="A0AA39NU43"/>
<gene>
    <name evidence="1" type="ORF">IW261DRAFT_1424949</name>
</gene>
<dbReference type="Proteomes" id="UP001175227">
    <property type="component" value="Unassembled WGS sequence"/>
</dbReference>
<sequence>MALLLLTSPKPVIECSKSVAASEPEGQVANESDLEVKKQQQQAMIAARTSLLGGVCIGIDVPLFGKVLGKLKPKAEFVEKEAKPVEVLLKLYCHRSLVAMTSMRIKDYQATKRQLPLLSGIRIQRTGKVK</sequence>
<organism evidence="1 2">
    <name type="scientific">Armillaria novae-zelandiae</name>
    <dbReference type="NCBI Taxonomy" id="153914"/>
    <lineage>
        <taxon>Eukaryota</taxon>
        <taxon>Fungi</taxon>
        <taxon>Dikarya</taxon>
        <taxon>Basidiomycota</taxon>
        <taxon>Agaricomycotina</taxon>
        <taxon>Agaricomycetes</taxon>
        <taxon>Agaricomycetidae</taxon>
        <taxon>Agaricales</taxon>
        <taxon>Marasmiineae</taxon>
        <taxon>Physalacriaceae</taxon>
        <taxon>Armillaria</taxon>
    </lineage>
</organism>
<comment type="caution">
    <text evidence="1">The sequence shown here is derived from an EMBL/GenBank/DDBJ whole genome shotgun (WGS) entry which is preliminary data.</text>
</comment>
<dbReference type="EMBL" id="JAUEPR010000048">
    <property type="protein sequence ID" value="KAK0471710.1"/>
    <property type="molecule type" value="Genomic_DNA"/>
</dbReference>
<evidence type="ECO:0000313" key="1">
    <source>
        <dbReference type="EMBL" id="KAK0471710.1"/>
    </source>
</evidence>